<reference evidence="2" key="1">
    <citation type="submission" date="2022-11" db="UniProtKB">
        <authorList>
            <consortium name="WormBaseParasite"/>
        </authorList>
    </citation>
    <scope>IDENTIFICATION</scope>
</reference>
<protein>
    <submittedName>
        <fullName evidence="2">Uncharacterized protein</fullName>
    </submittedName>
</protein>
<accession>A0AC34FNA5</accession>
<dbReference type="Proteomes" id="UP000887579">
    <property type="component" value="Unplaced"/>
</dbReference>
<name>A0AC34FNA5_9BILA</name>
<proteinExistence type="predicted"/>
<organism evidence="1 2">
    <name type="scientific">Panagrolaimus sp. ES5</name>
    <dbReference type="NCBI Taxonomy" id="591445"/>
    <lineage>
        <taxon>Eukaryota</taxon>
        <taxon>Metazoa</taxon>
        <taxon>Ecdysozoa</taxon>
        <taxon>Nematoda</taxon>
        <taxon>Chromadorea</taxon>
        <taxon>Rhabditida</taxon>
        <taxon>Tylenchina</taxon>
        <taxon>Panagrolaimomorpha</taxon>
        <taxon>Panagrolaimoidea</taxon>
        <taxon>Panagrolaimidae</taxon>
        <taxon>Panagrolaimus</taxon>
    </lineage>
</organism>
<evidence type="ECO:0000313" key="2">
    <source>
        <dbReference type="WBParaSite" id="ES5_v2.g18261.t1"/>
    </source>
</evidence>
<sequence length="150" mass="17674">MYDAFKLLASSATYVNLESCQIINNDGSTVMLEKILEAVPNLEEFDYSFKTDNFVNAKNMLDFKNLGNLKKLKLWRIPEAFNLDDFSTFIKDRSDFHFCLIFNNNISDEYKNQLDVLVDAIIESQIPTRFIAYDGQDEKKRKIMNERYRR</sequence>
<evidence type="ECO:0000313" key="1">
    <source>
        <dbReference type="Proteomes" id="UP000887579"/>
    </source>
</evidence>
<dbReference type="WBParaSite" id="ES5_v2.g18261.t1">
    <property type="protein sequence ID" value="ES5_v2.g18261.t1"/>
    <property type="gene ID" value="ES5_v2.g18261"/>
</dbReference>